<proteinExistence type="inferred from homology"/>
<feature type="domain" description="Cathepsin propeptide inhibitor" evidence="4">
    <location>
        <begin position="25"/>
        <end position="85"/>
    </location>
</feature>
<dbReference type="InterPro" id="IPR013128">
    <property type="entry name" value="Peptidase_C1A"/>
</dbReference>
<dbReference type="Pfam" id="PF08246">
    <property type="entry name" value="Inhibitor_I29"/>
    <property type="match status" value="1"/>
</dbReference>
<dbReference type="PROSITE" id="PS00640">
    <property type="entry name" value="THIOL_PROTEASE_ASN"/>
    <property type="match status" value="1"/>
</dbReference>
<evidence type="ECO:0000256" key="1">
    <source>
        <dbReference type="ARBA" id="ARBA00008455"/>
    </source>
</evidence>
<dbReference type="InterPro" id="IPR039417">
    <property type="entry name" value="Peptidase_C1A_papain-like"/>
</dbReference>
<evidence type="ECO:0000259" key="3">
    <source>
        <dbReference type="SMART" id="SM00645"/>
    </source>
</evidence>
<dbReference type="InterPro" id="IPR000668">
    <property type="entry name" value="Peptidase_C1A_C"/>
</dbReference>
<dbReference type="EMBL" id="CVRI01000075">
    <property type="protein sequence ID" value="CRL08642.1"/>
    <property type="molecule type" value="Genomic_DNA"/>
</dbReference>
<dbReference type="InterPro" id="IPR038765">
    <property type="entry name" value="Papain-like_cys_pep_sf"/>
</dbReference>
<evidence type="ECO:0000313" key="6">
    <source>
        <dbReference type="Proteomes" id="UP000183832"/>
    </source>
</evidence>
<organism evidence="5 6">
    <name type="scientific">Clunio marinus</name>
    <dbReference type="NCBI Taxonomy" id="568069"/>
    <lineage>
        <taxon>Eukaryota</taxon>
        <taxon>Metazoa</taxon>
        <taxon>Ecdysozoa</taxon>
        <taxon>Arthropoda</taxon>
        <taxon>Hexapoda</taxon>
        <taxon>Insecta</taxon>
        <taxon>Pterygota</taxon>
        <taxon>Neoptera</taxon>
        <taxon>Endopterygota</taxon>
        <taxon>Diptera</taxon>
        <taxon>Nematocera</taxon>
        <taxon>Chironomoidea</taxon>
        <taxon>Chironomidae</taxon>
        <taxon>Clunio</taxon>
    </lineage>
</organism>
<accession>A0A1J1J9B1</accession>
<dbReference type="CDD" id="cd02248">
    <property type="entry name" value="Peptidase_C1A"/>
    <property type="match status" value="1"/>
</dbReference>
<feature type="chain" id="PRO_5018788069" evidence="2">
    <location>
        <begin position="17"/>
        <end position="350"/>
    </location>
</feature>
<dbReference type="InterPro" id="IPR013201">
    <property type="entry name" value="Prot_inhib_I29"/>
</dbReference>
<dbReference type="GO" id="GO:0008234">
    <property type="term" value="F:cysteine-type peptidase activity"/>
    <property type="evidence" value="ECO:0007669"/>
    <property type="project" value="InterPro"/>
</dbReference>
<dbReference type="InterPro" id="IPR025661">
    <property type="entry name" value="Pept_asp_AS"/>
</dbReference>
<comment type="similarity">
    <text evidence="1">Belongs to the peptidase C1 family.</text>
</comment>
<evidence type="ECO:0000259" key="4">
    <source>
        <dbReference type="SMART" id="SM00848"/>
    </source>
</evidence>
<dbReference type="PANTHER" id="PTHR12411">
    <property type="entry name" value="CYSTEINE PROTEASE FAMILY C1-RELATED"/>
    <property type="match status" value="1"/>
</dbReference>
<feature type="domain" description="Peptidase C1A papain C-terminal" evidence="3">
    <location>
        <begin position="124"/>
        <end position="348"/>
    </location>
</feature>
<protein>
    <submittedName>
        <fullName evidence="5">CLUMA_CG021355, isoform A</fullName>
    </submittedName>
</protein>
<keyword evidence="6" id="KW-1185">Reference proteome</keyword>
<dbReference type="SMART" id="SM00848">
    <property type="entry name" value="Inhibitor_I29"/>
    <property type="match status" value="1"/>
</dbReference>
<reference evidence="5 6" key="1">
    <citation type="submission" date="2015-04" db="EMBL/GenBank/DDBJ databases">
        <authorList>
            <person name="Syromyatnikov M.Y."/>
            <person name="Popov V.N."/>
        </authorList>
    </citation>
    <scope>NUCLEOTIDE SEQUENCE [LARGE SCALE GENOMIC DNA]</scope>
</reference>
<dbReference type="Proteomes" id="UP000183832">
    <property type="component" value="Unassembled WGS sequence"/>
</dbReference>
<sequence length="350" mass="39937">MKLITFALLILPTIFCEDENIQNDFLEWKNRFNKTYKNVEETEKAYKNFKFNKKIIDAGNEKFIKGEAYFHQSLNKFSDQLLHQRKRAMRGVATVTTGQSMMSGRSFGPPIKMTILKPGTFESAPLVWDWRRHNGVTPVKDQGYFCSGCWAFSGLGALESQYKKNYGKEYNFSEQQLIDCNRHEITGNWGCDGGNQASAYNYIGINGIELAETYPYKEELPHDDAYSCGFNSSRAVGQLSGYYRIRPGNETFLKEVVYYYGPVSFAFNGLLPTFAYYESGIYDDPNCVDGLSHSALIVGFGRVNIGGRIIDYWICKNSWSTDWGEDGYFKMVMGKNMCGLTRYLIAPKID</sequence>
<name>A0A1J1J9B1_9DIPT</name>
<evidence type="ECO:0000256" key="2">
    <source>
        <dbReference type="SAM" id="SignalP"/>
    </source>
</evidence>
<keyword evidence="2" id="KW-0732">Signal</keyword>
<dbReference type="Gene3D" id="3.90.70.10">
    <property type="entry name" value="Cysteine proteinases"/>
    <property type="match status" value="1"/>
</dbReference>
<feature type="signal peptide" evidence="2">
    <location>
        <begin position="1"/>
        <end position="16"/>
    </location>
</feature>
<dbReference type="STRING" id="568069.A0A1J1J9B1"/>
<dbReference type="AlphaFoldDB" id="A0A1J1J9B1"/>
<dbReference type="GO" id="GO:0006508">
    <property type="term" value="P:proteolysis"/>
    <property type="evidence" value="ECO:0007669"/>
    <property type="project" value="InterPro"/>
</dbReference>
<dbReference type="Pfam" id="PF00112">
    <property type="entry name" value="Peptidase_C1"/>
    <property type="match status" value="1"/>
</dbReference>
<dbReference type="SMART" id="SM00645">
    <property type="entry name" value="Pept_C1"/>
    <property type="match status" value="1"/>
</dbReference>
<dbReference type="SUPFAM" id="SSF54001">
    <property type="entry name" value="Cysteine proteinases"/>
    <property type="match status" value="1"/>
</dbReference>
<evidence type="ECO:0000313" key="5">
    <source>
        <dbReference type="EMBL" id="CRL08642.1"/>
    </source>
</evidence>
<dbReference type="OrthoDB" id="498368at2759"/>
<gene>
    <name evidence="5" type="primary">similar to Cathepsin L</name>
    <name evidence="5" type="ORF">CLUMA_CG021355</name>
</gene>